<gene>
    <name evidence="2" type="ORF">AKJ09_09994</name>
</gene>
<dbReference type="STRING" id="1391654.AKJ09_09994"/>
<dbReference type="KEGG" id="llu:AKJ09_09994"/>
<accession>A0A0K1QC23</accession>
<evidence type="ECO:0000313" key="2">
    <source>
        <dbReference type="EMBL" id="AKV03331.1"/>
    </source>
</evidence>
<protein>
    <submittedName>
        <fullName evidence="2">Uncharacterized protein</fullName>
    </submittedName>
</protein>
<dbReference type="EMBL" id="CP012333">
    <property type="protein sequence ID" value="AKV03331.1"/>
    <property type="molecule type" value="Genomic_DNA"/>
</dbReference>
<proteinExistence type="predicted"/>
<evidence type="ECO:0000256" key="1">
    <source>
        <dbReference type="SAM" id="MobiDB-lite"/>
    </source>
</evidence>
<reference evidence="2 3" key="1">
    <citation type="submission" date="2015-08" db="EMBL/GenBank/DDBJ databases">
        <authorList>
            <person name="Babu N.S."/>
            <person name="Beckwith C.J."/>
            <person name="Beseler K.G."/>
            <person name="Brison A."/>
            <person name="Carone J.V."/>
            <person name="Caskin T.P."/>
            <person name="Diamond M."/>
            <person name="Durham M.E."/>
            <person name="Foxe J.M."/>
            <person name="Go M."/>
            <person name="Henderson B.A."/>
            <person name="Jones I.B."/>
            <person name="McGettigan J.A."/>
            <person name="Micheletti S.J."/>
            <person name="Nasrallah M.E."/>
            <person name="Ortiz D."/>
            <person name="Piller C.R."/>
            <person name="Privatt S.R."/>
            <person name="Schneider S.L."/>
            <person name="Sharp S."/>
            <person name="Smith T.C."/>
            <person name="Stanton J.D."/>
            <person name="Ullery H.E."/>
            <person name="Wilson R.J."/>
            <person name="Serrano M.G."/>
            <person name="Buck G."/>
            <person name="Lee V."/>
            <person name="Wang Y."/>
            <person name="Carvalho R."/>
            <person name="Voegtly L."/>
            <person name="Shi R."/>
            <person name="Duckworth R."/>
            <person name="Johnson A."/>
            <person name="Loviza R."/>
            <person name="Walstead R."/>
            <person name="Shah Z."/>
            <person name="Kiflezghi M."/>
            <person name="Wade K."/>
            <person name="Ball S.L."/>
            <person name="Bradley K.W."/>
            <person name="Asai D.J."/>
            <person name="Bowman C.A."/>
            <person name="Russell D.A."/>
            <person name="Pope W.H."/>
            <person name="Jacobs-Sera D."/>
            <person name="Hendrix R.W."/>
            <person name="Hatfull G.F."/>
        </authorList>
    </citation>
    <scope>NUCLEOTIDE SEQUENCE [LARGE SCALE GENOMIC DNA]</scope>
    <source>
        <strain evidence="2 3">DSM 27648</strain>
    </source>
</reference>
<evidence type="ECO:0000313" key="3">
    <source>
        <dbReference type="Proteomes" id="UP000064967"/>
    </source>
</evidence>
<dbReference type="Proteomes" id="UP000064967">
    <property type="component" value="Chromosome"/>
</dbReference>
<name>A0A0K1QC23_9BACT</name>
<keyword evidence="3" id="KW-1185">Reference proteome</keyword>
<sequence length="67" mass="7495">MPRGTPHGEALPCCRLPDAQTQRRVAVKPTRRPQTSSSGLRCPTGDMLQRTTPRHFLRETCGVRARP</sequence>
<organism evidence="2 3">
    <name type="scientific">Labilithrix luteola</name>
    <dbReference type="NCBI Taxonomy" id="1391654"/>
    <lineage>
        <taxon>Bacteria</taxon>
        <taxon>Pseudomonadati</taxon>
        <taxon>Myxococcota</taxon>
        <taxon>Polyangia</taxon>
        <taxon>Polyangiales</taxon>
        <taxon>Labilitrichaceae</taxon>
        <taxon>Labilithrix</taxon>
    </lineage>
</organism>
<feature type="region of interest" description="Disordered" evidence="1">
    <location>
        <begin position="1"/>
        <end position="48"/>
    </location>
</feature>
<dbReference type="AlphaFoldDB" id="A0A0K1QC23"/>